<name>A0A165Y4M8_9AGAM</name>
<accession>A0A165Y4M8</accession>
<reference evidence="1 2" key="1">
    <citation type="journal article" date="2016" name="Mol. Biol. Evol.">
        <title>Comparative Genomics of Early-Diverging Mushroom-Forming Fungi Provides Insights into the Origins of Lignocellulose Decay Capabilities.</title>
        <authorList>
            <person name="Nagy L.G."/>
            <person name="Riley R."/>
            <person name="Tritt A."/>
            <person name="Adam C."/>
            <person name="Daum C."/>
            <person name="Floudas D."/>
            <person name="Sun H."/>
            <person name="Yadav J.S."/>
            <person name="Pangilinan J."/>
            <person name="Larsson K.H."/>
            <person name="Matsuura K."/>
            <person name="Barry K."/>
            <person name="Labutti K."/>
            <person name="Kuo R."/>
            <person name="Ohm R.A."/>
            <person name="Bhattacharya S.S."/>
            <person name="Shirouzu T."/>
            <person name="Yoshinaga Y."/>
            <person name="Martin F.M."/>
            <person name="Grigoriev I.V."/>
            <person name="Hibbett D.S."/>
        </authorList>
    </citation>
    <scope>NUCLEOTIDE SEQUENCE [LARGE SCALE GENOMIC DNA]</scope>
    <source>
        <strain evidence="1 2">CBS 109695</strain>
    </source>
</reference>
<organism evidence="1 2">
    <name type="scientific">Athelia psychrophila</name>
    <dbReference type="NCBI Taxonomy" id="1759441"/>
    <lineage>
        <taxon>Eukaryota</taxon>
        <taxon>Fungi</taxon>
        <taxon>Dikarya</taxon>
        <taxon>Basidiomycota</taxon>
        <taxon>Agaricomycotina</taxon>
        <taxon>Agaricomycetes</taxon>
        <taxon>Agaricomycetidae</taxon>
        <taxon>Atheliales</taxon>
        <taxon>Atheliaceae</taxon>
        <taxon>Athelia</taxon>
    </lineage>
</organism>
<protein>
    <submittedName>
        <fullName evidence="1">Uncharacterized protein</fullName>
    </submittedName>
</protein>
<keyword evidence="2" id="KW-1185">Reference proteome</keyword>
<proteinExistence type="predicted"/>
<gene>
    <name evidence="1" type="ORF">FIBSPDRAFT_993783</name>
</gene>
<sequence>MAMAGVEDATDEEPCGLEQRGARFVTVRILRFWGNGDWSGLERGGMETRPPSRQMAPYAHIDLALGLERPALHLRADAEHRREGGPSPACYIKKARKKKGTRSGAACGCKGENIARNLAGIAKNMKLAREIARSSRGARLPRSILVQGAKLAIIFNGGQTTLSLDHAAQIEIRGPFFPSVPRLITLSCSAAYWLWLCGLLKQLAPRVKDFHCTVLLWTSIGSLNDADKDSGQREDRNTRMHHPCLNNTSTSGSSSILSSHKYITIFPSYTTLFRDLPYLSARILLPGRTSHTFNSPLSGAKRKLLIQAQARIVSASVPIRPRGSRAWATGLSECNSPGAEDAGGWG</sequence>
<evidence type="ECO:0000313" key="2">
    <source>
        <dbReference type="Proteomes" id="UP000076532"/>
    </source>
</evidence>
<dbReference type="AlphaFoldDB" id="A0A165Y4M8"/>
<dbReference type="Proteomes" id="UP000076532">
    <property type="component" value="Unassembled WGS sequence"/>
</dbReference>
<evidence type="ECO:0000313" key="1">
    <source>
        <dbReference type="EMBL" id="KZP09204.1"/>
    </source>
</evidence>
<dbReference type="EMBL" id="KV417705">
    <property type="protein sequence ID" value="KZP09204.1"/>
    <property type="molecule type" value="Genomic_DNA"/>
</dbReference>